<gene>
    <name evidence="2" type="ORF">H8S23_10250</name>
</gene>
<name>A0A923I7U3_9FIRM</name>
<sequence length="144" mass="15238">MKKMLDLSFGYALAALAGGVFYREFTRLNGFTGRTALGLVHTHLFLLGCGLFLVLAALCARLPVREQRPYRLFFRLYNASLPLTAAALLARGVLQVLGTPLSSAADAALSGAAGVGHILLGAGLVLLFVCLRRAAAAVEEKSFS</sequence>
<feature type="transmembrane region" description="Helical" evidence="1">
    <location>
        <begin position="39"/>
        <end position="64"/>
    </location>
</feature>
<keyword evidence="1" id="KW-0472">Membrane</keyword>
<proteinExistence type="predicted"/>
<organism evidence="2 3">
    <name type="scientific">Anaerofilum hominis</name>
    <dbReference type="NCBI Taxonomy" id="2763016"/>
    <lineage>
        <taxon>Bacteria</taxon>
        <taxon>Bacillati</taxon>
        <taxon>Bacillota</taxon>
        <taxon>Clostridia</taxon>
        <taxon>Eubacteriales</taxon>
        <taxon>Oscillospiraceae</taxon>
        <taxon>Anaerofilum</taxon>
    </lineage>
</organism>
<evidence type="ECO:0000313" key="3">
    <source>
        <dbReference type="Proteomes" id="UP000659630"/>
    </source>
</evidence>
<evidence type="ECO:0000256" key="1">
    <source>
        <dbReference type="SAM" id="Phobius"/>
    </source>
</evidence>
<comment type="caution">
    <text evidence="2">The sequence shown here is derived from an EMBL/GenBank/DDBJ whole genome shotgun (WGS) entry which is preliminary data.</text>
</comment>
<accession>A0A923I7U3</accession>
<feature type="transmembrane region" description="Helical" evidence="1">
    <location>
        <begin position="76"/>
        <end position="97"/>
    </location>
</feature>
<dbReference type="AlphaFoldDB" id="A0A923I7U3"/>
<feature type="transmembrane region" description="Helical" evidence="1">
    <location>
        <begin position="109"/>
        <end position="131"/>
    </location>
</feature>
<protein>
    <submittedName>
        <fullName evidence="2">DUF2871 family protein</fullName>
    </submittedName>
</protein>
<dbReference type="InterPro" id="IPR021299">
    <property type="entry name" value="DUF2871"/>
</dbReference>
<keyword evidence="1" id="KW-0812">Transmembrane</keyword>
<dbReference type="Pfam" id="PF11070">
    <property type="entry name" value="DUF2871"/>
    <property type="match status" value="1"/>
</dbReference>
<dbReference type="EMBL" id="JACONZ010000003">
    <property type="protein sequence ID" value="MBC5581890.1"/>
    <property type="molecule type" value="Genomic_DNA"/>
</dbReference>
<keyword evidence="3" id="KW-1185">Reference proteome</keyword>
<keyword evidence="1" id="KW-1133">Transmembrane helix</keyword>
<reference evidence="2" key="1">
    <citation type="submission" date="2020-08" db="EMBL/GenBank/DDBJ databases">
        <title>Genome public.</title>
        <authorList>
            <person name="Liu C."/>
            <person name="Sun Q."/>
        </authorList>
    </citation>
    <scope>NUCLEOTIDE SEQUENCE</scope>
    <source>
        <strain evidence="2">BX8</strain>
    </source>
</reference>
<dbReference type="RefSeq" id="WP_186888246.1">
    <property type="nucleotide sequence ID" value="NZ_JACONZ010000003.1"/>
</dbReference>
<evidence type="ECO:0000313" key="2">
    <source>
        <dbReference type="EMBL" id="MBC5581890.1"/>
    </source>
</evidence>
<dbReference type="Proteomes" id="UP000659630">
    <property type="component" value="Unassembled WGS sequence"/>
</dbReference>